<reference evidence="2" key="1">
    <citation type="submission" date="2023-10" db="EMBL/GenBank/DDBJ databases">
        <title>Genome assemblies of two species of porcelain crab, Petrolisthes cinctipes and Petrolisthes manimaculis (Anomura: Porcellanidae).</title>
        <authorList>
            <person name="Angst P."/>
        </authorList>
    </citation>
    <scope>NUCLEOTIDE SEQUENCE</scope>
    <source>
        <strain evidence="2">PB745_01</strain>
        <tissue evidence="2">Gill</tissue>
    </source>
</reference>
<name>A0AAE1FJB2_PETCI</name>
<dbReference type="AlphaFoldDB" id="A0AAE1FJB2"/>
<comment type="caution">
    <text evidence="2">The sequence shown here is derived from an EMBL/GenBank/DDBJ whole genome shotgun (WGS) entry which is preliminary data.</text>
</comment>
<protein>
    <submittedName>
        <fullName evidence="2">Uncharacterized protein</fullName>
    </submittedName>
</protein>
<dbReference type="Proteomes" id="UP001286313">
    <property type="component" value="Unassembled WGS sequence"/>
</dbReference>
<dbReference type="EMBL" id="JAWQEG010001993">
    <property type="protein sequence ID" value="KAK3875235.1"/>
    <property type="molecule type" value="Genomic_DNA"/>
</dbReference>
<gene>
    <name evidence="2" type="ORF">Pcinc_019877</name>
</gene>
<accession>A0AAE1FJB2</accession>
<evidence type="ECO:0000313" key="3">
    <source>
        <dbReference type="Proteomes" id="UP001286313"/>
    </source>
</evidence>
<keyword evidence="3" id="KW-1185">Reference proteome</keyword>
<organism evidence="2 3">
    <name type="scientific">Petrolisthes cinctipes</name>
    <name type="common">Flat porcelain crab</name>
    <dbReference type="NCBI Taxonomy" id="88211"/>
    <lineage>
        <taxon>Eukaryota</taxon>
        <taxon>Metazoa</taxon>
        <taxon>Ecdysozoa</taxon>
        <taxon>Arthropoda</taxon>
        <taxon>Crustacea</taxon>
        <taxon>Multicrustacea</taxon>
        <taxon>Malacostraca</taxon>
        <taxon>Eumalacostraca</taxon>
        <taxon>Eucarida</taxon>
        <taxon>Decapoda</taxon>
        <taxon>Pleocyemata</taxon>
        <taxon>Anomura</taxon>
        <taxon>Galatheoidea</taxon>
        <taxon>Porcellanidae</taxon>
        <taxon>Petrolisthes</taxon>
    </lineage>
</organism>
<evidence type="ECO:0000256" key="1">
    <source>
        <dbReference type="SAM" id="MobiDB-lite"/>
    </source>
</evidence>
<evidence type="ECO:0000313" key="2">
    <source>
        <dbReference type="EMBL" id="KAK3875235.1"/>
    </source>
</evidence>
<proteinExistence type="predicted"/>
<sequence length="116" mass="13372">MVSRQKRQDNAYLPLASDSPHFTPYHTHPTSDTRKPTRLSPGEDANTKQYCSLHSVTVVWLAGITFAWPAILDHFPYSPHHHHPRINRHDFHSQVTYGIKSTQRINCQLTNFLAKT</sequence>
<feature type="region of interest" description="Disordered" evidence="1">
    <location>
        <begin position="1"/>
        <end position="46"/>
    </location>
</feature>